<dbReference type="RefSeq" id="WP_133224856.1">
    <property type="nucleotide sequence ID" value="NZ_SMRT01000001.1"/>
</dbReference>
<comment type="caution">
    <text evidence="1">The sequence shown here is derived from an EMBL/GenBank/DDBJ whole genome shotgun (WGS) entry which is preliminary data.</text>
</comment>
<dbReference type="OrthoDB" id="2991134at2"/>
<accession>A0A4V2ZUB6</accession>
<keyword evidence="2" id="KW-1185">Reference proteome</keyword>
<proteinExistence type="predicted"/>
<dbReference type="EMBL" id="SMRT01000001">
    <property type="protein sequence ID" value="TDG00165.1"/>
    <property type="molecule type" value="Genomic_DNA"/>
</dbReference>
<evidence type="ECO:0000313" key="1">
    <source>
        <dbReference type="EMBL" id="TDG00165.1"/>
    </source>
</evidence>
<dbReference type="Proteomes" id="UP000295636">
    <property type="component" value="Unassembled WGS sequence"/>
</dbReference>
<dbReference type="AlphaFoldDB" id="A0A4V2ZUB6"/>
<evidence type="ECO:0000313" key="2">
    <source>
        <dbReference type="Proteomes" id="UP000295636"/>
    </source>
</evidence>
<reference evidence="1 2" key="1">
    <citation type="submission" date="2019-03" db="EMBL/GenBank/DDBJ databases">
        <title>This is whole genome sequence of Paenibacillus sp MS74 strain.</title>
        <authorList>
            <person name="Trinh H.N."/>
        </authorList>
    </citation>
    <scope>NUCLEOTIDE SEQUENCE [LARGE SCALE GENOMIC DNA]</scope>
    <source>
        <strain evidence="1 2">MS74</strain>
    </source>
</reference>
<sequence>MSDALQKYMGCTVEIIYMDRCGKFSKRLVRLRSLRCDHVAAYCYERKAPRLFKISCILAIMPKEQLAL</sequence>
<gene>
    <name evidence="1" type="ORF">E1757_00510</name>
</gene>
<organism evidence="1 2">
    <name type="scientific">Paenibacillus piri</name>
    <dbReference type="NCBI Taxonomy" id="2547395"/>
    <lineage>
        <taxon>Bacteria</taxon>
        <taxon>Bacillati</taxon>
        <taxon>Bacillota</taxon>
        <taxon>Bacilli</taxon>
        <taxon>Bacillales</taxon>
        <taxon>Paenibacillaceae</taxon>
        <taxon>Paenibacillus</taxon>
    </lineage>
</organism>
<protein>
    <submittedName>
        <fullName evidence="1">WYL domain-containing protein</fullName>
    </submittedName>
</protein>
<name>A0A4V2ZUB6_9BACL</name>